<dbReference type="OrthoDB" id="9789361at2"/>
<evidence type="ECO:0000259" key="2">
    <source>
        <dbReference type="Pfam" id="PF03787"/>
    </source>
</evidence>
<dbReference type="STRING" id="1123243.SAMN02745190_01144"/>
<dbReference type="RefSeq" id="WP_072935225.1">
    <property type="nucleotide sequence ID" value="NZ_FQUG01000004.1"/>
</dbReference>
<organism evidence="3 4">
    <name type="scientific">Schwartzia succinivorans DSM 10502</name>
    <dbReference type="NCBI Taxonomy" id="1123243"/>
    <lineage>
        <taxon>Bacteria</taxon>
        <taxon>Bacillati</taxon>
        <taxon>Bacillota</taxon>
        <taxon>Negativicutes</taxon>
        <taxon>Selenomonadales</taxon>
        <taxon>Selenomonadaceae</taxon>
        <taxon>Schwartzia</taxon>
    </lineage>
</organism>
<evidence type="ECO:0000256" key="1">
    <source>
        <dbReference type="ARBA" id="ARBA00023118"/>
    </source>
</evidence>
<proteinExistence type="predicted"/>
<gene>
    <name evidence="3" type="ORF">SAMN02745190_01144</name>
</gene>
<dbReference type="InterPro" id="IPR005537">
    <property type="entry name" value="RAMP_III_fam"/>
</dbReference>
<dbReference type="Pfam" id="PF03787">
    <property type="entry name" value="RAMPs"/>
    <property type="match status" value="1"/>
</dbReference>
<name>A0A1M4W8T1_9FIRM</name>
<dbReference type="EMBL" id="FQUG01000004">
    <property type="protein sequence ID" value="SHE77609.1"/>
    <property type="molecule type" value="Genomic_DNA"/>
</dbReference>
<dbReference type="PANTHER" id="PTHR36700">
    <property type="entry name" value="CRISPR SYSTEM CMR SUBUNIT CMR4"/>
    <property type="match status" value="1"/>
</dbReference>
<accession>A0A1M4W8T1</accession>
<dbReference type="AlphaFoldDB" id="A0A1M4W8T1"/>
<keyword evidence="1" id="KW-0051">Antiviral defense</keyword>
<evidence type="ECO:0000313" key="4">
    <source>
        <dbReference type="Proteomes" id="UP000184404"/>
    </source>
</evidence>
<dbReference type="Proteomes" id="UP000184404">
    <property type="component" value="Unassembled WGS sequence"/>
</dbReference>
<dbReference type="PANTHER" id="PTHR36700:SF1">
    <property type="entry name" value="CRISPR SYSTEM CMR SUBUNIT CMR4"/>
    <property type="match status" value="1"/>
</dbReference>
<dbReference type="GO" id="GO:0051607">
    <property type="term" value="P:defense response to virus"/>
    <property type="evidence" value="ECO:0007669"/>
    <property type="project" value="UniProtKB-KW"/>
</dbReference>
<evidence type="ECO:0000313" key="3">
    <source>
        <dbReference type="EMBL" id="SHE77609.1"/>
    </source>
</evidence>
<sequence length="240" mass="26677">MKAILVKMQCLTNMHVGNGDINYNIIDNEVERDPVTGMPTINSSGVKGALRQYFGENGNENVSKWFGDEKEKIEGTLKILPADMMAMPLRASKGKKAFYLVASESSVNRFEQLLKSFDVKETFAGEDYTDTGEVMVEGMQVNKTETVAGDKVYKLEDDKFRRVELPVMARNCLENGISKNLWYEEVVPHHTTFVFPVVVQNNEKDTLKSFKAAIDGQIVQFGGNASIGYGLCLLTAVGEV</sequence>
<reference evidence="3 4" key="1">
    <citation type="submission" date="2016-11" db="EMBL/GenBank/DDBJ databases">
        <authorList>
            <person name="Jaros S."/>
            <person name="Januszkiewicz K."/>
            <person name="Wedrychowicz H."/>
        </authorList>
    </citation>
    <scope>NUCLEOTIDE SEQUENCE [LARGE SCALE GENOMIC DNA]</scope>
    <source>
        <strain evidence="3 4">DSM 10502</strain>
    </source>
</reference>
<keyword evidence="4" id="KW-1185">Reference proteome</keyword>
<protein>
    <submittedName>
        <fullName evidence="3">CRISPR-associated protein Cmr4</fullName>
    </submittedName>
</protein>
<dbReference type="InterPro" id="IPR013410">
    <property type="entry name" value="CRISPR-assoc_RAMP_Cmr4"/>
</dbReference>
<feature type="domain" description="CRISPR type III-associated protein" evidence="2">
    <location>
        <begin position="7"/>
        <end position="232"/>
    </location>
</feature>